<organism evidence="2 3">
    <name type="scientific">Tupaia chinensis</name>
    <name type="common">Chinese tree shrew</name>
    <name type="synonym">Tupaia belangeri chinensis</name>
    <dbReference type="NCBI Taxonomy" id="246437"/>
    <lineage>
        <taxon>Eukaryota</taxon>
        <taxon>Metazoa</taxon>
        <taxon>Chordata</taxon>
        <taxon>Craniata</taxon>
        <taxon>Vertebrata</taxon>
        <taxon>Euteleostomi</taxon>
        <taxon>Mammalia</taxon>
        <taxon>Eutheria</taxon>
        <taxon>Euarchontoglires</taxon>
        <taxon>Scandentia</taxon>
        <taxon>Tupaiidae</taxon>
        <taxon>Tupaia</taxon>
    </lineage>
</organism>
<dbReference type="AlphaFoldDB" id="L9KJY8"/>
<dbReference type="Proteomes" id="UP000011518">
    <property type="component" value="Unassembled WGS sequence"/>
</dbReference>
<gene>
    <name evidence="2" type="ORF">TREES_T100014099</name>
</gene>
<dbReference type="EMBL" id="KB320787">
    <property type="protein sequence ID" value="ELW63270.1"/>
    <property type="molecule type" value="Genomic_DNA"/>
</dbReference>
<feature type="compositionally biased region" description="Basic and acidic residues" evidence="1">
    <location>
        <begin position="55"/>
        <end position="66"/>
    </location>
</feature>
<proteinExistence type="predicted"/>
<keyword evidence="3" id="KW-1185">Reference proteome</keyword>
<sequence>MLWFSTSRGTGPKIRRVKHWPNTYGIHKPHKRYSLHRGGDTVMGLPGPTKTLPSEVRKTRQSRHEGGLLPCSMNGYSQAMGDTGGVGEGSYPLRG</sequence>
<evidence type="ECO:0000313" key="3">
    <source>
        <dbReference type="Proteomes" id="UP000011518"/>
    </source>
</evidence>
<feature type="region of interest" description="Disordered" evidence="1">
    <location>
        <begin position="31"/>
        <end position="95"/>
    </location>
</feature>
<reference evidence="3" key="2">
    <citation type="journal article" date="2013" name="Nat. Commun.">
        <title>Genome of the Chinese tree shrew.</title>
        <authorList>
            <person name="Fan Y."/>
            <person name="Huang Z.Y."/>
            <person name="Cao C.C."/>
            <person name="Chen C.S."/>
            <person name="Chen Y.X."/>
            <person name="Fan D.D."/>
            <person name="He J."/>
            <person name="Hou H.L."/>
            <person name="Hu L."/>
            <person name="Hu X.T."/>
            <person name="Jiang X.T."/>
            <person name="Lai R."/>
            <person name="Lang Y.S."/>
            <person name="Liang B."/>
            <person name="Liao S.G."/>
            <person name="Mu D."/>
            <person name="Ma Y.Y."/>
            <person name="Niu Y.Y."/>
            <person name="Sun X.Q."/>
            <person name="Xia J.Q."/>
            <person name="Xiao J."/>
            <person name="Xiong Z.Q."/>
            <person name="Xu L."/>
            <person name="Yang L."/>
            <person name="Zhang Y."/>
            <person name="Zhao W."/>
            <person name="Zhao X.D."/>
            <person name="Zheng Y.T."/>
            <person name="Zhou J.M."/>
            <person name="Zhu Y.B."/>
            <person name="Zhang G.J."/>
            <person name="Wang J."/>
            <person name="Yao Y.G."/>
        </authorList>
    </citation>
    <scope>NUCLEOTIDE SEQUENCE [LARGE SCALE GENOMIC DNA]</scope>
</reference>
<protein>
    <submittedName>
        <fullName evidence="2">Uncharacterized protein</fullName>
    </submittedName>
</protein>
<dbReference type="InParanoid" id="L9KJY8"/>
<accession>L9KJY8</accession>
<evidence type="ECO:0000313" key="2">
    <source>
        <dbReference type="EMBL" id="ELW63270.1"/>
    </source>
</evidence>
<evidence type="ECO:0000256" key="1">
    <source>
        <dbReference type="SAM" id="MobiDB-lite"/>
    </source>
</evidence>
<name>L9KJY8_TUPCH</name>
<reference evidence="3" key="1">
    <citation type="submission" date="2012-07" db="EMBL/GenBank/DDBJ databases">
        <title>Genome of the Chinese tree shrew, a rising model animal genetically related to primates.</title>
        <authorList>
            <person name="Zhang G."/>
            <person name="Fan Y."/>
            <person name="Yao Y."/>
            <person name="Huang Z."/>
        </authorList>
    </citation>
    <scope>NUCLEOTIDE SEQUENCE [LARGE SCALE GENOMIC DNA]</scope>
</reference>